<dbReference type="OrthoDB" id="7464992at2759"/>
<dbReference type="SUPFAM" id="SSF49870">
    <property type="entry name" value="Osmotin, thaumatin-like protein"/>
    <property type="match status" value="1"/>
</dbReference>
<keyword evidence="8" id="KW-0472">Membrane</keyword>
<reference evidence="10 11" key="1">
    <citation type="journal article" date="2014" name="Genome Biol. Evol.">
        <title>The secreted proteins of Achlya hypogyna and Thraustotheca clavata identify the ancestral oomycete secretome and reveal gene acquisitions by horizontal gene transfer.</title>
        <authorList>
            <person name="Misner I."/>
            <person name="Blouin N."/>
            <person name="Leonard G."/>
            <person name="Richards T.A."/>
            <person name="Lane C.E."/>
        </authorList>
    </citation>
    <scope>NUCLEOTIDE SEQUENCE [LARGE SCALE GENOMIC DNA]</scope>
    <source>
        <strain evidence="10 11">ATCC 34112</strain>
    </source>
</reference>
<evidence type="ECO:0000256" key="1">
    <source>
        <dbReference type="ARBA" id="ARBA00001947"/>
    </source>
</evidence>
<keyword evidence="8" id="KW-0812">Transmembrane</keyword>
<protein>
    <submittedName>
        <fullName evidence="10">Metalloprotease family M48X</fullName>
    </submittedName>
</protein>
<feature type="transmembrane region" description="Helical" evidence="8">
    <location>
        <begin position="362"/>
        <end position="381"/>
    </location>
</feature>
<name>A0A1V9ZQH0_9STRA</name>
<accession>A0A1V9ZQH0</accession>
<feature type="non-terminal residue" evidence="10">
    <location>
        <position position="1"/>
    </location>
</feature>
<dbReference type="GO" id="GO:0051603">
    <property type="term" value="P:proteolysis involved in protein catabolic process"/>
    <property type="evidence" value="ECO:0007669"/>
    <property type="project" value="TreeGrafter"/>
</dbReference>
<keyword evidence="8" id="KW-1133">Transmembrane helix</keyword>
<dbReference type="CDD" id="cd07331">
    <property type="entry name" value="M48C_Oma1_like"/>
    <property type="match status" value="1"/>
</dbReference>
<evidence type="ECO:0000256" key="5">
    <source>
        <dbReference type="ARBA" id="ARBA00022833"/>
    </source>
</evidence>
<feature type="region of interest" description="Disordered" evidence="7">
    <location>
        <begin position="327"/>
        <end position="356"/>
    </location>
</feature>
<dbReference type="EMBL" id="JNBS01001724">
    <property type="protein sequence ID" value="OQS00282.1"/>
    <property type="molecule type" value="Genomic_DNA"/>
</dbReference>
<evidence type="ECO:0000256" key="4">
    <source>
        <dbReference type="ARBA" id="ARBA00022801"/>
    </source>
</evidence>
<evidence type="ECO:0000256" key="2">
    <source>
        <dbReference type="ARBA" id="ARBA00022670"/>
    </source>
</evidence>
<dbReference type="GO" id="GO:0046872">
    <property type="term" value="F:metal ion binding"/>
    <property type="evidence" value="ECO:0007669"/>
    <property type="project" value="UniProtKB-KW"/>
</dbReference>
<dbReference type="STRING" id="74557.A0A1V9ZQH0"/>
<evidence type="ECO:0000256" key="7">
    <source>
        <dbReference type="SAM" id="MobiDB-lite"/>
    </source>
</evidence>
<keyword evidence="5" id="KW-0862">Zinc</keyword>
<proteinExistence type="predicted"/>
<feature type="domain" description="Peptidase M48" evidence="9">
    <location>
        <begin position="501"/>
        <end position="671"/>
    </location>
</feature>
<keyword evidence="3" id="KW-0479">Metal-binding</keyword>
<dbReference type="Pfam" id="PF01435">
    <property type="entry name" value="Peptidase_M48"/>
    <property type="match status" value="1"/>
</dbReference>
<keyword evidence="6 10" id="KW-0482">Metalloprotease</keyword>
<evidence type="ECO:0000259" key="9">
    <source>
        <dbReference type="Pfam" id="PF01435"/>
    </source>
</evidence>
<dbReference type="GO" id="GO:0004222">
    <property type="term" value="F:metalloendopeptidase activity"/>
    <property type="evidence" value="ECO:0007669"/>
    <property type="project" value="InterPro"/>
</dbReference>
<keyword evidence="4" id="KW-0378">Hydrolase</keyword>
<evidence type="ECO:0000256" key="3">
    <source>
        <dbReference type="ARBA" id="ARBA00022723"/>
    </source>
</evidence>
<dbReference type="PANTHER" id="PTHR22726">
    <property type="entry name" value="METALLOENDOPEPTIDASE OMA1"/>
    <property type="match status" value="1"/>
</dbReference>
<dbReference type="InterPro" id="IPR001915">
    <property type="entry name" value="Peptidase_M48"/>
</dbReference>
<comment type="cofactor">
    <cofactor evidence="1">
        <name>Zn(2+)</name>
        <dbReference type="ChEBI" id="CHEBI:29105"/>
    </cofactor>
</comment>
<evidence type="ECO:0000313" key="11">
    <source>
        <dbReference type="Proteomes" id="UP000243217"/>
    </source>
</evidence>
<dbReference type="Proteomes" id="UP000243217">
    <property type="component" value="Unassembled WGS sequence"/>
</dbReference>
<organism evidence="10 11">
    <name type="scientific">Thraustotheca clavata</name>
    <dbReference type="NCBI Taxonomy" id="74557"/>
    <lineage>
        <taxon>Eukaryota</taxon>
        <taxon>Sar</taxon>
        <taxon>Stramenopiles</taxon>
        <taxon>Oomycota</taxon>
        <taxon>Saprolegniomycetes</taxon>
        <taxon>Saprolegniales</taxon>
        <taxon>Achlyaceae</taxon>
        <taxon>Thraustotheca</taxon>
    </lineage>
</organism>
<dbReference type="InterPro" id="IPR051156">
    <property type="entry name" value="Mito/Outer_Membr_Metalloprot"/>
</dbReference>
<evidence type="ECO:0000256" key="6">
    <source>
        <dbReference type="ARBA" id="ARBA00023049"/>
    </source>
</evidence>
<dbReference type="GO" id="GO:0016020">
    <property type="term" value="C:membrane"/>
    <property type="evidence" value="ECO:0007669"/>
    <property type="project" value="TreeGrafter"/>
</dbReference>
<dbReference type="PANTHER" id="PTHR22726:SF1">
    <property type="entry name" value="METALLOENDOPEPTIDASE OMA1, MITOCHONDRIAL"/>
    <property type="match status" value="1"/>
</dbReference>
<keyword evidence="2 10" id="KW-0645">Protease</keyword>
<dbReference type="Gene3D" id="3.30.2010.10">
    <property type="entry name" value="Metalloproteases ('zincins'), catalytic domain"/>
    <property type="match status" value="1"/>
</dbReference>
<keyword evidence="11" id="KW-1185">Reference proteome</keyword>
<evidence type="ECO:0000313" key="10">
    <source>
        <dbReference type="EMBL" id="OQS00282.1"/>
    </source>
</evidence>
<feature type="transmembrane region" description="Helical" evidence="8">
    <location>
        <begin position="421"/>
        <end position="442"/>
    </location>
</feature>
<dbReference type="AlphaFoldDB" id="A0A1V9ZQH0"/>
<gene>
    <name evidence="10" type="ORF">THRCLA_06059</name>
</gene>
<dbReference type="InterPro" id="IPR037176">
    <property type="entry name" value="Osmotin/thaumatin-like_sf"/>
</dbReference>
<comment type="caution">
    <text evidence="10">The sequence shown here is derived from an EMBL/GenBank/DDBJ whole genome shotgun (WGS) entry which is preliminary data.</text>
</comment>
<feature type="compositionally biased region" description="Low complexity" evidence="7">
    <location>
        <begin position="344"/>
        <end position="356"/>
    </location>
</feature>
<sequence length="725" mass="79409">PAPTPAPTPAPPTQAPFKKGSVRFYNNCGKTVEMMYTLRRGKTHQDRYQTMSDKDTFEVHGSDFDSSTFRIGRSAEATLFECSRDSGKFWFDISAIPPDCGNGHSWEECSKGGKVKGFNVAVSVARQDLVPVGAYNCPKVLNCQWEKCSEAYLYPFDDVHTKSCDKDEALLVTWCPGPSPATQMYNSNVNCPLQFTSACANTQECGTLNGYPLECQVYGSVKQCVCSKENANCQNSTNIANTIPQFGVCTGGKQCAGSGFKALQTPVRTCSEQLVCIPQYASGNELQSICHTCSSCKQQNKPDATGRLIFNCTQICPLGQGDPIVTIPPVTTAPTNSTKKNDSSKGSGSTAGSKPKSAATSIVAGVATVAIHVIYPLVIMLSRVLRGTCRRSFGNYSVRVVKPRDVTFYQAQVDAPLHARLVLTLSWGAIGIGSVAAMYQFLTNLHTVPISGRTQVVVFSNDEIMDMGNEHAEQAIKGATIITDGPRYRMVKDVAIRLVVVADKIFQTNYNWKIFLVDDPQVNACCFSGGIIFVYAGLLNAIDKFVEEGYCKNKYNALATVLSHEIGHAVAKHTPEKLSFLPVLLLVGLFGLDNNFIPTLFDIALQLPFSRMHETEADHIGLMLMAAACYDPAEASSLWRGMKSLKGDGDVHEFLSTHPADERREQNLKNWVDQAVAYQKSASWCKDIEDRVSDIIFKRVRQRRATVNTTHSAEMKAILDGIQEE</sequence>
<evidence type="ECO:0000256" key="8">
    <source>
        <dbReference type="SAM" id="Phobius"/>
    </source>
</evidence>